<reference evidence="3" key="1">
    <citation type="submission" date="2022-11" db="UniProtKB">
        <authorList>
            <consortium name="WormBaseParasite"/>
        </authorList>
    </citation>
    <scope>IDENTIFICATION</scope>
</reference>
<feature type="coiled-coil region" evidence="1">
    <location>
        <begin position="45"/>
        <end position="118"/>
    </location>
</feature>
<evidence type="ECO:0000256" key="1">
    <source>
        <dbReference type="SAM" id="Coils"/>
    </source>
</evidence>
<name>A0A914X9S0_9BILA</name>
<dbReference type="AlphaFoldDB" id="A0A914X9S0"/>
<organism evidence="2 3">
    <name type="scientific">Plectus sambesii</name>
    <dbReference type="NCBI Taxonomy" id="2011161"/>
    <lineage>
        <taxon>Eukaryota</taxon>
        <taxon>Metazoa</taxon>
        <taxon>Ecdysozoa</taxon>
        <taxon>Nematoda</taxon>
        <taxon>Chromadorea</taxon>
        <taxon>Plectida</taxon>
        <taxon>Plectina</taxon>
        <taxon>Plectoidea</taxon>
        <taxon>Plectidae</taxon>
        <taxon>Plectus</taxon>
    </lineage>
</organism>
<dbReference type="Proteomes" id="UP000887566">
    <property type="component" value="Unplaced"/>
</dbReference>
<evidence type="ECO:0000313" key="3">
    <source>
        <dbReference type="WBParaSite" id="PSAMB.scaffold7160size8123.g29704.t1"/>
    </source>
</evidence>
<evidence type="ECO:0000313" key="2">
    <source>
        <dbReference type="Proteomes" id="UP000887566"/>
    </source>
</evidence>
<proteinExistence type="predicted"/>
<feature type="coiled-coil region" evidence="1">
    <location>
        <begin position="154"/>
        <end position="232"/>
    </location>
</feature>
<sequence length="255" mass="29742">MNSIPGVVAATAHERGQLFREGWNRDEADDGTITVTPVTYNRVLKHMEKETEEEIDKDVKELKEEAKIINHLQKKLEKEERHFLGKREVLAEEEAFEAEVEARKLRKAQKELRKLREGHHDGIKEKIEEVYEGVKERTKNVIGNVAGMPHQMSIDAREQRIQNNEEKAEKKLREAAKRVEDLRKKLAENRKAMFAEDVEVLQKEAQKVKDLQQELETEEAKYAQLAADLAEELRYEARIREEEQKLRNLQIGTLA</sequence>
<keyword evidence="1" id="KW-0175">Coiled coil</keyword>
<protein>
    <submittedName>
        <fullName evidence="3">Uncharacterized protein</fullName>
    </submittedName>
</protein>
<accession>A0A914X9S0</accession>
<keyword evidence="2" id="KW-1185">Reference proteome</keyword>
<dbReference type="WBParaSite" id="PSAMB.scaffold7160size8123.g29704.t1">
    <property type="protein sequence ID" value="PSAMB.scaffold7160size8123.g29704.t1"/>
    <property type="gene ID" value="PSAMB.scaffold7160size8123.g29704"/>
</dbReference>